<evidence type="ECO:0000256" key="4">
    <source>
        <dbReference type="ARBA" id="ARBA00022692"/>
    </source>
</evidence>
<evidence type="ECO:0000313" key="10">
    <source>
        <dbReference type="Proteomes" id="UP000587462"/>
    </source>
</evidence>
<name>A0A7Y7B1X5_STRMO</name>
<gene>
    <name evidence="9" type="ORF">HG542_07630</name>
</gene>
<comment type="similarity">
    <text evidence="2">Belongs to the resistance-nodulation-cell division (RND) (TC 2.A.6) family. MmpL subfamily.</text>
</comment>
<feature type="transmembrane region" description="Helical" evidence="7">
    <location>
        <begin position="320"/>
        <end position="343"/>
    </location>
</feature>
<feature type="transmembrane region" description="Helical" evidence="7">
    <location>
        <begin position="295"/>
        <end position="314"/>
    </location>
</feature>
<comment type="subcellular location">
    <subcellularLocation>
        <location evidence="1">Cell membrane</location>
        <topology evidence="1">Multi-pass membrane protein</topology>
    </subcellularLocation>
</comment>
<dbReference type="Gene3D" id="1.20.1640.10">
    <property type="entry name" value="Multidrug efflux transporter AcrB transmembrane domain"/>
    <property type="match status" value="2"/>
</dbReference>
<organism evidence="9 10">
    <name type="scientific">Streptomyces morookaense</name>
    <name type="common">Streptoverticillium morookaense</name>
    <dbReference type="NCBI Taxonomy" id="1970"/>
    <lineage>
        <taxon>Bacteria</taxon>
        <taxon>Bacillati</taxon>
        <taxon>Actinomycetota</taxon>
        <taxon>Actinomycetes</taxon>
        <taxon>Kitasatosporales</taxon>
        <taxon>Streptomycetaceae</taxon>
        <taxon>Streptomyces</taxon>
    </lineage>
</organism>
<sequence length="727" mass="75538">MSTTSTFNRTAPAAPPPRRAGLFGRLAGFSQRHRWTALLLWLVVLVGAGAGASAAGDHYRDDNALPGTESQQAVDLLKAHGSPQAGDTVIIVLHRAAGLRAAGTADSVHTMLRKVAALPGVASVGDPYQDRTALSADKTIGFTTVVLDKPAGTTTSDKARQLLDTARTAQHDGLQVELGGAAARSLVKDSGGAAEGSGLLAALVILVFMFGTVIAATLPVISAVFAVGTTLSGIILATHVVTIPSYSPYVMMLVGLGVGIDYALLIFARFRGELVDGADPHTATRRALEAAGRTVLFAGTTVIIALLGLITLGLGSLRGLAVAVALTVLVTMVASLTLLPALLHLFGKRFARQFTARARRRAEKGKAAYGARWRQWGAAVQRHPVAALLVPVVALGVLAVPALGMRLGLADAGSDPAGSTSRAAYGLLSQGFGPGFNGPLIVVADGHGKAVGAPAAELSRTLRQTPGIAGATDPIPVRDGKVASVIAFPTSAPQDKHTTGLVHRLRDDVLPKLAGGTGAGYRVGGPTAAVVDYSDMVTARMPLFVSIVVGLSVLVLMAVFRSVLIPLKAALLNLLSIGASLGAMTLVFQDGRLGAQAGPLEAFLPILVFAIVFGLSMDYEIFLVSRMREEWLRTGDPDRAVREGLAHTGGVITAAGAVMIVVFGSFVLSSQRMLQQFGFGLAVAILVDALVIRCLIVPAAMRLMGRHSWWLPGTVARRLPELRVEKS</sequence>
<evidence type="ECO:0000256" key="1">
    <source>
        <dbReference type="ARBA" id="ARBA00004651"/>
    </source>
</evidence>
<dbReference type="GO" id="GO:0005886">
    <property type="term" value="C:plasma membrane"/>
    <property type="evidence" value="ECO:0007669"/>
    <property type="project" value="UniProtKB-SubCell"/>
</dbReference>
<feature type="domain" description="SSD" evidence="8">
    <location>
        <begin position="212"/>
        <end position="345"/>
    </location>
</feature>
<reference evidence="9 10" key="1">
    <citation type="submission" date="2020-04" db="EMBL/GenBank/DDBJ databases">
        <title>Draft Genome Sequence of Streptomyces morookaense DSM 40503, an 8-azaguanine-producing strain.</title>
        <authorList>
            <person name="Qi J."/>
            <person name="Gao J.-M."/>
        </authorList>
    </citation>
    <scope>NUCLEOTIDE SEQUENCE [LARGE SCALE GENOMIC DNA]</scope>
    <source>
        <strain evidence="9 10">DSM 40503</strain>
    </source>
</reference>
<feature type="transmembrane region" description="Helical" evidence="7">
    <location>
        <begin position="645"/>
        <end position="668"/>
    </location>
</feature>
<dbReference type="InterPro" id="IPR004869">
    <property type="entry name" value="MMPL_dom"/>
</dbReference>
<feature type="transmembrane region" description="Helical" evidence="7">
    <location>
        <begin position="543"/>
        <end position="564"/>
    </location>
</feature>
<dbReference type="Pfam" id="PF03176">
    <property type="entry name" value="MMPL"/>
    <property type="match status" value="2"/>
</dbReference>
<feature type="transmembrane region" description="Helical" evidence="7">
    <location>
        <begin position="571"/>
        <end position="590"/>
    </location>
</feature>
<dbReference type="RefSeq" id="WP_171079313.1">
    <property type="nucleotide sequence ID" value="NZ_BNBU01000003.1"/>
</dbReference>
<evidence type="ECO:0000313" key="9">
    <source>
        <dbReference type="EMBL" id="NVK77533.1"/>
    </source>
</evidence>
<proteinExistence type="inferred from homology"/>
<accession>A0A7Y7B1X5</accession>
<evidence type="ECO:0000256" key="5">
    <source>
        <dbReference type="ARBA" id="ARBA00022989"/>
    </source>
</evidence>
<protein>
    <submittedName>
        <fullName evidence="9">MMPL family transporter</fullName>
    </submittedName>
</protein>
<feature type="transmembrane region" description="Helical" evidence="7">
    <location>
        <begin position="385"/>
        <end position="404"/>
    </location>
</feature>
<dbReference type="InterPro" id="IPR000731">
    <property type="entry name" value="SSD"/>
</dbReference>
<evidence type="ECO:0000256" key="3">
    <source>
        <dbReference type="ARBA" id="ARBA00022475"/>
    </source>
</evidence>
<keyword evidence="5 7" id="KW-1133">Transmembrane helix</keyword>
<evidence type="ECO:0000256" key="2">
    <source>
        <dbReference type="ARBA" id="ARBA00010157"/>
    </source>
</evidence>
<dbReference type="PANTHER" id="PTHR33406:SF11">
    <property type="entry name" value="MEMBRANE PROTEIN SCO6666-RELATED"/>
    <property type="match status" value="1"/>
</dbReference>
<dbReference type="SUPFAM" id="SSF82866">
    <property type="entry name" value="Multidrug efflux transporter AcrB transmembrane domain"/>
    <property type="match status" value="2"/>
</dbReference>
<evidence type="ECO:0000256" key="7">
    <source>
        <dbReference type="SAM" id="Phobius"/>
    </source>
</evidence>
<comment type="caution">
    <text evidence="9">The sequence shown here is derived from an EMBL/GenBank/DDBJ whole genome shotgun (WGS) entry which is preliminary data.</text>
</comment>
<dbReference type="Proteomes" id="UP000587462">
    <property type="component" value="Unassembled WGS sequence"/>
</dbReference>
<feature type="transmembrane region" description="Helical" evidence="7">
    <location>
        <begin position="249"/>
        <end position="268"/>
    </location>
</feature>
<feature type="transmembrane region" description="Helical" evidence="7">
    <location>
        <begin position="198"/>
        <end position="216"/>
    </location>
</feature>
<keyword evidence="3" id="KW-1003">Cell membrane</keyword>
<dbReference type="InterPro" id="IPR050545">
    <property type="entry name" value="Mycobact_MmpL"/>
</dbReference>
<keyword evidence="4 7" id="KW-0812">Transmembrane</keyword>
<keyword evidence="6 7" id="KW-0472">Membrane</keyword>
<dbReference type="AlphaFoldDB" id="A0A7Y7B1X5"/>
<evidence type="ECO:0000256" key="6">
    <source>
        <dbReference type="ARBA" id="ARBA00023136"/>
    </source>
</evidence>
<feature type="transmembrane region" description="Helical" evidence="7">
    <location>
        <begin position="223"/>
        <end position="243"/>
    </location>
</feature>
<feature type="transmembrane region" description="Helical" evidence="7">
    <location>
        <begin position="674"/>
        <end position="696"/>
    </location>
</feature>
<feature type="transmembrane region" description="Helical" evidence="7">
    <location>
        <begin position="602"/>
        <end position="624"/>
    </location>
</feature>
<dbReference type="PANTHER" id="PTHR33406">
    <property type="entry name" value="MEMBRANE PROTEIN MJ1562-RELATED"/>
    <property type="match status" value="1"/>
</dbReference>
<dbReference type="PROSITE" id="PS50156">
    <property type="entry name" value="SSD"/>
    <property type="match status" value="1"/>
</dbReference>
<dbReference type="EMBL" id="JABBXF010000012">
    <property type="protein sequence ID" value="NVK77533.1"/>
    <property type="molecule type" value="Genomic_DNA"/>
</dbReference>
<keyword evidence="10" id="KW-1185">Reference proteome</keyword>
<evidence type="ECO:0000259" key="8">
    <source>
        <dbReference type="PROSITE" id="PS50156"/>
    </source>
</evidence>